<evidence type="ECO:0000313" key="1">
    <source>
        <dbReference type="Proteomes" id="UP000887574"/>
    </source>
</evidence>
<protein>
    <submittedName>
        <fullName evidence="2">Secreted protein</fullName>
    </submittedName>
</protein>
<name>A0A915E1W0_9BILA</name>
<dbReference type="AlphaFoldDB" id="A0A915E1W0"/>
<dbReference type="Proteomes" id="UP000887574">
    <property type="component" value="Unplaced"/>
</dbReference>
<dbReference type="WBParaSite" id="jg2559">
    <property type="protein sequence ID" value="jg2559"/>
    <property type="gene ID" value="jg2559"/>
</dbReference>
<organism evidence="1 2">
    <name type="scientific">Ditylenchus dipsaci</name>
    <dbReference type="NCBI Taxonomy" id="166011"/>
    <lineage>
        <taxon>Eukaryota</taxon>
        <taxon>Metazoa</taxon>
        <taxon>Ecdysozoa</taxon>
        <taxon>Nematoda</taxon>
        <taxon>Chromadorea</taxon>
        <taxon>Rhabditida</taxon>
        <taxon>Tylenchina</taxon>
        <taxon>Tylenchomorpha</taxon>
        <taxon>Sphaerularioidea</taxon>
        <taxon>Anguinidae</taxon>
        <taxon>Anguininae</taxon>
        <taxon>Ditylenchus</taxon>
    </lineage>
</organism>
<evidence type="ECO:0000313" key="2">
    <source>
        <dbReference type="WBParaSite" id="jg2559"/>
    </source>
</evidence>
<reference evidence="2" key="1">
    <citation type="submission" date="2022-11" db="UniProtKB">
        <authorList>
            <consortium name="WormBaseParasite"/>
        </authorList>
    </citation>
    <scope>IDENTIFICATION</scope>
</reference>
<proteinExistence type="predicted"/>
<sequence>MHSSIGMPELSVAVFAAFVFINQMCLRSVYAYPMLPWSENEGSFLKHSKWPLDWSNPSHNQKHQHHQELVQLANFPLRHFNTFPMRNFIGEIKRGDLEFEDPRLFSTAFGKRSSSFI</sequence>
<accession>A0A915E1W0</accession>
<keyword evidence="1" id="KW-1185">Reference proteome</keyword>